<protein>
    <recommendedName>
        <fullName evidence="4">DUF3164 family protein</fullName>
    </recommendedName>
</protein>
<evidence type="ECO:0008006" key="4">
    <source>
        <dbReference type="Google" id="ProtNLM"/>
    </source>
</evidence>
<dbReference type="RefSeq" id="WP_014018628.1">
    <property type="nucleotide sequence ID" value="NC_015914.1"/>
</dbReference>
<dbReference type="eggNOG" id="ENOG5030XXS">
    <property type="taxonomic scope" value="Bacteria"/>
</dbReference>
<reference evidence="3" key="1">
    <citation type="submission" date="2011-07" db="EMBL/GenBank/DDBJ databases">
        <title>The complete genome of Cyclobacterium marinum DSM 745.</title>
        <authorList>
            <person name="Lucas S."/>
            <person name="Han J."/>
            <person name="Lapidus A."/>
            <person name="Bruce D."/>
            <person name="Goodwin L."/>
            <person name="Pitluck S."/>
            <person name="Peters L."/>
            <person name="Kyrpides N."/>
            <person name="Mavromatis K."/>
            <person name="Ivanova N."/>
            <person name="Ovchinnikova G."/>
            <person name="Chertkov O."/>
            <person name="Detter J.C."/>
            <person name="Tapia R."/>
            <person name="Han C."/>
            <person name="Land M."/>
            <person name="Hauser L."/>
            <person name="Markowitz V."/>
            <person name="Cheng J.-F."/>
            <person name="Hugenholtz P."/>
            <person name="Woyke T."/>
            <person name="Wu D."/>
            <person name="Tindall B."/>
            <person name="Schuetze A."/>
            <person name="Brambilla E."/>
            <person name="Klenk H.-P."/>
            <person name="Eisen J.A."/>
        </authorList>
    </citation>
    <scope>NUCLEOTIDE SEQUENCE [LARGE SCALE GENOMIC DNA]</scope>
    <source>
        <strain evidence="3">ATCC 25205 / DSM 745 / LMG 13164 / NCIMB 1802</strain>
    </source>
</reference>
<dbReference type="OrthoDB" id="670235at2"/>
<accession>G0IXZ7</accession>
<keyword evidence="3" id="KW-1185">Reference proteome</keyword>
<feature type="coiled-coil region" evidence="1">
    <location>
        <begin position="4"/>
        <end position="64"/>
    </location>
</feature>
<dbReference type="STRING" id="880070.Cycma_0555"/>
<dbReference type="Proteomes" id="UP000001635">
    <property type="component" value="Chromosome"/>
</dbReference>
<dbReference type="HOGENOM" id="CLU_1287056_0_0_10"/>
<name>G0IXZ7_CYCMS</name>
<dbReference type="AlphaFoldDB" id="G0IXZ7"/>
<proteinExistence type="predicted"/>
<dbReference type="KEGG" id="cmr:Cycma_0555"/>
<keyword evidence="1" id="KW-0175">Coiled coil</keyword>
<gene>
    <name evidence="2" type="ordered locus">Cycma_0555</name>
</gene>
<evidence type="ECO:0000256" key="1">
    <source>
        <dbReference type="SAM" id="Coils"/>
    </source>
</evidence>
<evidence type="ECO:0000313" key="2">
    <source>
        <dbReference type="EMBL" id="AEL24330.1"/>
    </source>
</evidence>
<dbReference type="InterPro" id="IPR021505">
    <property type="entry name" value="Phage_B3_Orf6"/>
</dbReference>
<sequence>MTQVEASEMTVEELQALLKEKTEKQRKEREKARKAYESGRDMEIQDLMSEASYLTERLEAFKKKCHERMDTQAVKLAEYGELRSNSKGGFTIKHSKGNLAITRIRSTNPYWDERSAKAVELIKDFLYDTVKKRDVKTFEMLMSFLAKNKNGDMEYSKVFILIQHEQMWDDKRWQEGIRLLKESYSVNLRGYGYEFKSLDEQGKWENLKLNFTAL</sequence>
<dbReference type="EMBL" id="CP002955">
    <property type="protein sequence ID" value="AEL24330.1"/>
    <property type="molecule type" value="Genomic_DNA"/>
</dbReference>
<organism evidence="2 3">
    <name type="scientific">Cyclobacterium marinum (strain ATCC 25205 / DSM 745 / LMG 13164 / NCIMB 1802)</name>
    <name type="common">Flectobacillus marinus</name>
    <dbReference type="NCBI Taxonomy" id="880070"/>
    <lineage>
        <taxon>Bacteria</taxon>
        <taxon>Pseudomonadati</taxon>
        <taxon>Bacteroidota</taxon>
        <taxon>Cytophagia</taxon>
        <taxon>Cytophagales</taxon>
        <taxon>Cyclobacteriaceae</taxon>
        <taxon>Cyclobacterium</taxon>
    </lineage>
</organism>
<evidence type="ECO:0000313" key="3">
    <source>
        <dbReference type="Proteomes" id="UP000001635"/>
    </source>
</evidence>
<dbReference type="Pfam" id="PF11363">
    <property type="entry name" value="DUF3164"/>
    <property type="match status" value="1"/>
</dbReference>